<proteinExistence type="predicted"/>
<keyword evidence="2" id="KW-1185">Reference proteome</keyword>
<evidence type="ECO:0000313" key="2">
    <source>
        <dbReference type="Proteomes" id="UP001358586"/>
    </source>
</evidence>
<dbReference type="EMBL" id="JARKNE010000006">
    <property type="protein sequence ID" value="KAK5826205.1"/>
    <property type="molecule type" value="Genomic_DNA"/>
</dbReference>
<sequence length="111" mass="13329">MGKWIQSHNAFFMVTFMREVWSPSPTSFWKQILQIRVFLNQRWNIIVKDRLRGQQFVSEAPNHHSGHKFESSFVKRHVKVHFNRCIIHLEEVLLPPKFSFRVFGSRKHAIV</sequence>
<protein>
    <submittedName>
        <fullName evidence="1">Uncharacterized protein</fullName>
    </submittedName>
</protein>
<accession>A0ABR0PP50</accession>
<evidence type="ECO:0000313" key="1">
    <source>
        <dbReference type="EMBL" id="KAK5826205.1"/>
    </source>
</evidence>
<name>A0ABR0PP50_GOSAR</name>
<gene>
    <name evidence="1" type="ORF">PVK06_021120</name>
</gene>
<comment type="caution">
    <text evidence="1">The sequence shown here is derived from an EMBL/GenBank/DDBJ whole genome shotgun (WGS) entry which is preliminary data.</text>
</comment>
<organism evidence="1 2">
    <name type="scientific">Gossypium arboreum</name>
    <name type="common">Tree cotton</name>
    <name type="synonym">Gossypium nanking</name>
    <dbReference type="NCBI Taxonomy" id="29729"/>
    <lineage>
        <taxon>Eukaryota</taxon>
        <taxon>Viridiplantae</taxon>
        <taxon>Streptophyta</taxon>
        <taxon>Embryophyta</taxon>
        <taxon>Tracheophyta</taxon>
        <taxon>Spermatophyta</taxon>
        <taxon>Magnoliopsida</taxon>
        <taxon>eudicotyledons</taxon>
        <taxon>Gunneridae</taxon>
        <taxon>Pentapetalae</taxon>
        <taxon>rosids</taxon>
        <taxon>malvids</taxon>
        <taxon>Malvales</taxon>
        <taxon>Malvaceae</taxon>
        <taxon>Malvoideae</taxon>
        <taxon>Gossypium</taxon>
    </lineage>
</organism>
<dbReference type="Proteomes" id="UP001358586">
    <property type="component" value="Chromosome 6"/>
</dbReference>
<reference evidence="1 2" key="1">
    <citation type="submission" date="2023-03" db="EMBL/GenBank/DDBJ databases">
        <title>WGS of Gossypium arboreum.</title>
        <authorList>
            <person name="Yu D."/>
        </authorList>
    </citation>
    <scope>NUCLEOTIDE SEQUENCE [LARGE SCALE GENOMIC DNA]</scope>
    <source>
        <tissue evidence="1">Leaf</tissue>
    </source>
</reference>